<dbReference type="HAMAP" id="MF_01894">
    <property type="entry name" value="Smc_prok"/>
    <property type="match status" value="1"/>
</dbReference>
<dbReference type="RefSeq" id="WP_068130233.1">
    <property type="nucleotide sequence ID" value="NZ_CP042914.1"/>
</dbReference>
<dbReference type="GO" id="GO:0005524">
    <property type="term" value="F:ATP binding"/>
    <property type="evidence" value="ECO:0007669"/>
    <property type="project" value="UniProtKB-UniRule"/>
</dbReference>
<evidence type="ECO:0000256" key="6">
    <source>
        <dbReference type="HAMAP-Rule" id="MF_01894"/>
    </source>
</evidence>
<dbReference type="GO" id="GO:0003677">
    <property type="term" value="F:DNA binding"/>
    <property type="evidence" value="ECO:0007669"/>
    <property type="project" value="UniProtKB-UniRule"/>
</dbReference>
<dbReference type="Pfam" id="PF06470">
    <property type="entry name" value="SMC_hinge"/>
    <property type="match status" value="1"/>
</dbReference>
<protein>
    <recommendedName>
        <fullName evidence="6">Chromosome partition protein Smc</fullName>
    </recommendedName>
</protein>
<comment type="function">
    <text evidence="6">Required for chromosome condensation and partitioning.</text>
</comment>
<dbReference type="GO" id="GO:0005694">
    <property type="term" value="C:chromosome"/>
    <property type="evidence" value="ECO:0007669"/>
    <property type="project" value="InterPro"/>
</dbReference>
<dbReference type="InterPro" id="IPR036277">
    <property type="entry name" value="SMC_hinge_sf"/>
</dbReference>
<feature type="region of interest" description="Disordered" evidence="7">
    <location>
        <begin position="907"/>
        <end position="934"/>
    </location>
</feature>
<dbReference type="EMBL" id="CP042914">
    <property type="protein sequence ID" value="QEG41769.1"/>
    <property type="molecule type" value="Genomic_DNA"/>
</dbReference>
<sequence length="1198" mass="132830">MLKALEIAGFKSFADRTRFDFPDGITVVVGPNGSGKSNIVDAIKWVLGSQSAKSLRGKEMADVIFKGSQSRGPAGSAEATIVFDNSEGNLPIEAPEVHVTRRVFRSGEGEYLINNQPCRLKDIKSLIAGTGIGIDAYSLIEQGKVDRMLQANAKDRRVIFEEAAGISRFKAKKVEAERRLARVDQNLVRLGDIVDEVASRLQSLKSQASKAERYRQGSERLRQLRTSLAWTDWSEMSEQLQQAETDLNRVTELAASEQARREQIATQRQEFELSLQTLAEQARTVEAERSDISRDIAGLAGRRDADAVSLDELETTLEKGRRRVRLLQSQAGSAAAEYRDLRERLRNYQTEYEAAQAAVDAADAVRQQANTDAEEARSRRAELQVQHLAALRTVADLDGHVQRLQQQLAQSTRTAESLSLRRAAGQASVAEAQAELKTCRQVLHQLNTSIAASEKQIELARAELNDKHRLLSRRREEIAALNVRLQGLTERQNVLQDLEKRQEGIQTGVRSLMDQVRDARSEVLSDVLGLVADHVETDPAVAPLIDATLGPLAQYAIVRGDRVQNAVLAGEIAITGRVGLLRIDELPPRRPGDKIRLEGLGGVIGRADRMVHTDAQFEPLVRHLLGTTWIVDSLATALGLRKLSGAGLRFVTSNCELLDRDGSIIVGPATAAAGLVSRHSQLAATTKDIQHYRYQLSEAVEEAERLSQRVDQDAAGVGRVEDAHREAVTQRAAAEASLRHAEERLQSRAKALAEIDEEIESTSQLHSDAATQQAQYEKQLSECRAEIQAIETAAADSDQQLEAKENELRLATDHVMAISVDVARAEQKVEALTATLEQQRRDQSQRQAAVEEVRGQLQKDSQRRDELRLRQLNASDALATYYLRLEASEQQMKSLAAEATAMRDSQRKLQRELDAASSAANKASQEVHAISSRRDTVRMKRETLADRLLEDYEIDLRGSEPPEDHEPPEDREAAEAEITKLREQLQRVGSVNMEALDELEGLQTRYDELHSQYQDLTAAKDSLQRVIQRINTDSRRLFMDTLEAIRQNFQRLYRKSFGGGQADLILEESDDPLEAGVEIVATPPGKPSFSNSLLSGGEKALTAVALLMSIFQYRPSPFCVLDEVDAPFDEANIGRFVTVLKEFLDQSKFVVVTHSKKTMTAATTLYGVTMQESGVSKRVSVRFEDVNEDGEINNTDAA</sequence>
<evidence type="ECO:0000256" key="4">
    <source>
        <dbReference type="ARBA" id="ARBA00023054"/>
    </source>
</evidence>
<dbReference type="InterPro" id="IPR024704">
    <property type="entry name" value="SMC"/>
</dbReference>
<dbReference type="Proteomes" id="UP000325286">
    <property type="component" value="Chromosome"/>
</dbReference>
<dbReference type="GO" id="GO:0030261">
    <property type="term" value="P:chromosome condensation"/>
    <property type="evidence" value="ECO:0007669"/>
    <property type="project" value="InterPro"/>
</dbReference>
<comment type="similarity">
    <text evidence="6">Belongs to the SMC family.</text>
</comment>
<dbReference type="GO" id="GO:0005737">
    <property type="term" value="C:cytoplasm"/>
    <property type="evidence" value="ECO:0007669"/>
    <property type="project" value="UniProtKB-SubCell"/>
</dbReference>
<evidence type="ECO:0000313" key="9">
    <source>
        <dbReference type="EMBL" id="QEG41769.1"/>
    </source>
</evidence>
<feature type="region of interest" description="Disordered" evidence="7">
    <location>
        <begin position="952"/>
        <end position="973"/>
    </location>
</feature>
<comment type="domain">
    <text evidence="6">Contains large globular domains required for ATP hydrolysis at each terminus and a third globular domain forming a flexible hinge near the middle of the molecule. These domains are separated by coiled-coil structures.</text>
</comment>
<evidence type="ECO:0000259" key="8">
    <source>
        <dbReference type="SMART" id="SM00968"/>
    </source>
</evidence>
<dbReference type="InterPro" id="IPR011890">
    <property type="entry name" value="SMC_prok"/>
</dbReference>
<name>A0A5B9QUX0_9BACT</name>
<keyword evidence="2 6" id="KW-0547">Nucleotide-binding</keyword>
<gene>
    <name evidence="9" type="primary">smc_8</name>
    <name evidence="6" type="synonym">smc</name>
    <name evidence="9" type="ORF">UC8_37950</name>
</gene>
<dbReference type="GO" id="GO:0006260">
    <property type="term" value="P:DNA replication"/>
    <property type="evidence" value="ECO:0007669"/>
    <property type="project" value="UniProtKB-UniRule"/>
</dbReference>
<dbReference type="GO" id="GO:0016887">
    <property type="term" value="F:ATP hydrolysis activity"/>
    <property type="evidence" value="ECO:0007669"/>
    <property type="project" value="InterPro"/>
</dbReference>
<feature type="domain" description="SMC hinge" evidence="8">
    <location>
        <begin position="525"/>
        <end position="641"/>
    </location>
</feature>
<dbReference type="GO" id="GO:0007062">
    <property type="term" value="P:sister chromatid cohesion"/>
    <property type="evidence" value="ECO:0007669"/>
    <property type="project" value="InterPro"/>
</dbReference>
<feature type="coiled-coil region" evidence="6">
    <location>
        <begin position="240"/>
        <end position="491"/>
    </location>
</feature>
<evidence type="ECO:0000256" key="5">
    <source>
        <dbReference type="ARBA" id="ARBA00023125"/>
    </source>
</evidence>
<dbReference type="SUPFAM" id="SSF52540">
    <property type="entry name" value="P-loop containing nucleoside triphosphate hydrolases"/>
    <property type="match status" value="1"/>
</dbReference>
<dbReference type="NCBIfam" id="TIGR02168">
    <property type="entry name" value="SMC_prok_B"/>
    <property type="match status" value="1"/>
</dbReference>
<dbReference type="PIRSF" id="PIRSF005719">
    <property type="entry name" value="SMC"/>
    <property type="match status" value="1"/>
</dbReference>
<accession>A0A5B9QUX0</accession>
<keyword evidence="4 6" id="KW-0175">Coiled coil</keyword>
<keyword evidence="10" id="KW-1185">Reference proteome</keyword>
<dbReference type="Gene3D" id="3.40.50.300">
    <property type="entry name" value="P-loop containing nucleotide triphosphate hydrolases"/>
    <property type="match status" value="2"/>
</dbReference>
<dbReference type="PANTHER" id="PTHR43977">
    <property type="entry name" value="STRUCTURAL MAINTENANCE OF CHROMOSOMES PROTEIN 3"/>
    <property type="match status" value="1"/>
</dbReference>
<dbReference type="KEGG" id="rul:UC8_37950"/>
<evidence type="ECO:0000313" key="10">
    <source>
        <dbReference type="Proteomes" id="UP000325286"/>
    </source>
</evidence>
<dbReference type="AlphaFoldDB" id="A0A5B9QUX0"/>
<feature type="binding site" evidence="6">
    <location>
        <begin position="31"/>
        <end position="38"/>
    </location>
    <ligand>
        <name>ATP</name>
        <dbReference type="ChEBI" id="CHEBI:30616"/>
    </ligand>
</feature>
<evidence type="ECO:0000256" key="2">
    <source>
        <dbReference type="ARBA" id="ARBA00022741"/>
    </source>
</evidence>
<dbReference type="OrthoDB" id="9808768at2"/>
<dbReference type="CDD" id="cd03278">
    <property type="entry name" value="ABC_SMC_barmotin"/>
    <property type="match status" value="2"/>
</dbReference>
<reference evidence="9 10" key="1">
    <citation type="submission" date="2019-08" db="EMBL/GenBank/DDBJ databases">
        <title>Deep-cultivation of Planctomycetes and their phenomic and genomic characterization uncovers novel biology.</title>
        <authorList>
            <person name="Wiegand S."/>
            <person name="Jogler M."/>
            <person name="Boedeker C."/>
            <person name="Pinto D."/>
            <person name="Vollmers J."/>
            <person name="Rivas-Marin E."/>
            <person name="Kohn T."/>
            <person name="Peeters S.H."/>
            <person name="Heuer A."/>
            <person name="Rast P."/>
            <person name="Oberbeckmann S."/>
            <person name="Bunk B."/>
            <person name="Jeske O."/>
            <person name="Meyerdierks A."/>
            <person name="Storesund J.E."/>
            <person name="Kallscheuer N."/>
            <person name="Luecker S."/>
            <person name="Lage O.M."/>
            <person name="Pohl T."/>
            <person name="Merkel B.J."/>
            <person name="Hornburger P."/>
            <person name="Mueller R.-W."/>
            <person name="Bruemmer F."/>
            <person name="Labrenz M."/>
            <person name="Spormann A.M."/>
            <person name="Op den Camp H."/>
            <person name="Overmann J."/>
            <person name="Amann R."/>
            <person name="Jetten M.S.M."/>
            <person name="Mascher T."/>
            <person name="Medema M.H."/>
            <person name="Devos D.P."/>
            <person name="Kaster A.-K."/>
            <person name="Ovreas L."/>
            <person name="Rohde M."/>
            <person name="Galperin M.Y."/>
            <person name="Jogler C."/>
        </authorList>
    </citation>
    <scope>NUCLEOTIDE SEQUENCE [LARGE SCALE GENOMIC DNA]</scope>
    <source>
        <strain evidence="9 10">UC8</strain>
    </source>
</reference>
<dbReference type="Gene3D" id="3.30.70.1620">
    <property type="match status" value="1"/>
</dbReference>
<evidence type="ECO:0000256" key="7">
    <source>
        <dbReference type="SAM" id="MobiDB-lite"/>
    </source>
</evidence>
<keyword evidence="3 6" id="KW-0067">ATP-binding</keyword>
<evidence type="ECO:0000256" key="3">
    <source>
        <dbReference type="ARBA" id="ARBA00022840"/>
    </source>
</evidence>
<evidence type="ECO:0000256" key="1">
    <source>
        <dbReference type="ARBA" id="ARBA00022490"/>
    </source>
</evidence>
<dbReference type="Gene3D" id="1.20.1060.20">
    <property type="match status" value="1"/>
</dbReference>
<organism evidence="9 10">
    <name type="scientific">Roseimaritima ulvae</name>
    <dbReference type="NCBI Taxonomy" id="980254"/>
    <lineage>
        <taxon>Bacteria</taxon>
        <taxon>Pseudomonadati</taxon>
        <taxon>Planctomycetota</taxon>
        <taxon>Planctomycetia</taxon>
        <taxon>Pirellulales</taxon>
        <taxon>Pirellulaceae</taxon>
        <taxon>Roseimaritima</taxon>
    </lineage>
</organism>
<keyword evidence="1 6" id="KW-0963">Cytoplasm</keyword>
<dbReference type="Gene3D" id="1.10.287.1490">
    <property type="match status" value="1"/>
</dbReference>
<dbReference type="SUPFAM" id="SSF75553">
    <property type="entry name" value="Smc hinge domain"/>
    <property type="match status" value="1"/>
</dbReference>
<dbReference type="GO" id="GO:0007059">
    <property type="term" value="P:chromosome segregation"/>
    <property type="evidence" value="ECO:0007669"/>
    <property type="project" value="UniProtKB-UniRule"/>
</dbReference>
<dbReference type="InterPro" id="IPR003395">
    <property type="entry name" value="RecF/RecN/SMC_N"/>
</dbReference>
<comment type="subcellular location">
    <subcellularLocation>
        <location evidence="6">Cytoplasm</location>
    </subcellularLocation>
</comment>
<dbReference type="InterPro" id="IPR010935">
    <property type="entry name" value="SMC_hinge"/>
</dbReference>
<proteinExistence type="inferred from homology"/>
<dbReference type="InterPro" id="IPR027417">
    <property type="entry name" value="P-loop_NTPase"/>
</dbReference>
<dbReference type="SMART" id="SM00968">
    <property type="entry name" value="SMC_hinge"/>
    <property type="match status" value="1"/>
</dbReference>
<keyword evidence="5 6" id="KW-0238">DNA-binding</keyword>
<comment type="subunit">
    <text evidence="6">Homodimer.</text>
</comment>
<comment type="caution">
    <text evidence="6">Lacks conserved residue(s) required for the propagation of feature annotation.</text>
</comment>
<dbReference type="Pfam" id="PF02463">
    <property type="entry name" value="SMC_N"/>
    <property type="match status" value="1"/>
</dbReference>